<dbReference type="STRING" id="1434701.SAMN05443634_101267"/>
<keyword evidence="5" id="KW-0479">Metal-binding</keyword>
<dbReference type="EC" id="3.6.1.55" evidence="12"/>
<dbReference type="InterPro" id="IPR047127">
    <property type="entry name" value="MutT-like"/>
</dbReference>
<dbReference type="AlphaFoldDB" id="A0A1M6T5E7"/>
<dbReference type="InterPro" id="IPR000086">
    <property type="entry name" value="NUDIX_hydrolase_dom"/>
</dbReference>
<dbReference type="Proteomes" id="UP000650994">
    <property type="component" value="Unassembled WGS sequence"/>
</dbReference>
<name>A0A1M6T5E7_9FLAO</name>
<reference evidence="18" key="5">
    <citation type="submission" date="2024-05" db="EMBL/GenBank/DDBJ databases">
        <authorList>
            <person name="Sun Q."/>
            <person name="Zhou Y."/>
        </authorList>
    </citation>
    <scope>NUCLEOTIDE SEQUENCE</scope>
    <source>
        <strain evidence="18">CGMCC 1.12707</strain>
    </source>
</reference>
<evidence type="ECO:0000256" key="15">
    <source>
        <dbReference type="ARBA" id="ARBA00041979"/>
    </source>
</evidence>
<evidence type="ECO:0000256" key="9">
    <source>
        <dbReference type="ARBA" id="ARBA00023204"/>
    </source>
</evidence>
<organism evidence="19 20">
    <name type="scientific">Chishuiella changwenlii</name>
    <dbReference type="NCBI Taxonomy" id="1434701"/>
    <lineage>
        <taxon>Bacteria</taxon>
        <taxon>Pseudomonadati</taxon>
        <taxon>Bacteroidota</taxon>
        <taxon>Flavobacteriia</taxon>
        <taxon>Flavobacteriales</taxon>
        <taxon>Weeksellaceae</taxon>
        <taxon>Chishuiella</taxon>
    </lineage>
</organism>
<evidence type="ECO:0000313" key="21">
    <source>
        <dbReference type="Proteomes" id="UP000650994"/>
    </source>
</evidence>
<dbReference type="Proteomes" id="UP000184120">
    <property type="component" value="Unassembled WGS sequence"/>
</dbReference>
<dbReference type="CDD" id="cd04690">
    <property type="entry name" value="NUDIX_Hydrolase"/>
    <property type="match status" value="1"/>
</dbReference>
<evidence type="ECO:0000256" key="7">
    <source>
        <dbReference type="ARBA" id="ARBA00022801"/>
    </source>
</evidence>
<evidence type="ECO:0000256" key="11">
    <source>
        <dbReference type="ARBA" id="ARBA00036904"/>
    </source>
</evidence>
<comment type="similarity">
    <text evidence="2">Belongs to the Nudix hydrolase family.</text>
</comment>
<evidence type="ECO:0000256" key="6">
    <source>
        <dbReference type="ARBA" id="ARBA00022763"/>
    </source>
</evidence>
<dbReference type="GO" id="GO:0035539">
    <property type="term" value="F:8-oxo-7,8-dihydrodeoxyguanosine triphosphate pyrophosphatase activity"/>
    <property type="evidence" value="ECO:0007669"/>
    <property type="project" value="UniProtKB-EC"/>
</dbReference>
<keyword evidence="7" id="KW-0378">Hydrolase</keyword>
<reference evidence="20" key="2">
    <citation type="submission" date="2016-11" db="EMBL/GenBank/DDBJ databases">
        <authorList>
            <person name="Varghese N."/>
            <person name="Submissions S."/>
        </authorList>
    </citation>
    <scope>NUCLEOTIDE SEQUENCE [LARGE SCALE GENOMIC DNA]</scope>
    <source>
        <strain evidence="20">DSM 27989</strain>
    </source>
</reference>
<dbReference type="PROSITE" id="PS00893">
    <property type="entry name" value="NUDIX_BOX"/>
    <property type="match status" value="1"/>
</dbReference>
<evidence type="ECO:0000313" key="20">
    <source>
        <dbReference type="Proteomes" id="UP000184120"/>
    </source>
</evidence>
<feature type="domain" description="Nudix hydrolase" evidence="17">
    <location>
        <begin position="1"/>
        <end position="135"/>
    </location>
</feature>
<dbReference type="PANTHER" id="PTHR47707:SF1">
    <property type="entry name" value="NUDIX HYDROLASE FAMILY PROTEIN"/>
    <property type="match status" value="1"/>
</dbReference>
<dbReference type="GO" id="GO:0006260">
    <property type="term" value="P:DNA replication"/>
    <property type="evidence" value="ECO:0007669"/>
    <property type="project" value="UniProtKB-KW"/>
</dbReference>
<dbReference type="GO" id="GO:0008413">
    <property type="term" value="F:8-oxo-7,8-dihydroguanosine triphosphate pyrophosphatase activity"/>
    <property type="evidence" value="ECO:0007669"/>
    <property type="project" value="TreeGrafter"/>
</dbReference>
<dbReference type="EMBL" id="FRBH01000001">
    <property type="protein sequence ID" value="SHK52119.1"/>
    <property type="molecule type" value="Genomic_DNA"/>
</dbReference>
<accession>A0A1M6T5E7</accession>
<dbReference type="Gene3D" id="3.90.79.10">
    <property type="entry name" value="Nucleoside Triphosphate Pyrophosphohydrolase"/>
    <property type="match status" value="1"/>
</dbReference>
<dbReference type="GO" id="GO:0046872">
    <property type="term" value="F:metal ion binding"/>
    <property type="evidence" value="ECO:0007669"/>
    <property type="project" value="UniProtKB-KW"/>
</dbReference>
<reference evidence="18" key="1">
    <citation type="journal article" date="2014" name="Int. J. Syst. Evol. Microbiol.">
        <title>Complete genome of a new Firmicutes species belonging to the dominant human colonic microbiota ('Ruminococcus bicirculans') reveals two chromosomes and a selective capacity to utilize plant glucans.</title>
        <authorList>
            <consortium name="NISC Comparative Sequencing Program"/>
            <person name="Wegmann U."/>
            <person name="Louis P."/>
            <person name="Goesmann A."/>
            <person name="Henrissat B."/>
            <person name="Duncan S.H."/>
            <person name="Flint H.J."/>
        </authorList>
    </citation>
    <scope>NUCLEOTIDE SEQUENCE</scope>
    <source>
        <strain evidence="18">CGMCC 1.12707</strain>
    </source>
</reference>
<proteinExistence type="inferred from homology"/>
<comment type="cofactor">
    <cofactor evidence="1">
        <name>Mg(2+)</name>
        <dbReference type="ChEBI" id="CHEBI:18420"/>
    </cofactor>
</comment>
<evidence type="ECO:0000256" key="2">
    <source>
        <dbReference type="ARBA" id="ARBA00005582"/>
    </source>
</evidence>
<evidence type="ECO:0000259" key="17">
    <source>
        <dbReference type="PROSITE" id="PS51462"/>
    </source>
</evidence>
<keyword evidence="8" id="KW-0460">Magnesium</keyword>
<keyword evidence="21" id="KW-1185">Reference proteome</keyword>
<dbReference type="SUPFAM" id="SSF55811">
    <property type="entry name" value="Nudix"/>
    <property type="match status" value="1"/>
</dbReference>
<dbReference type="Pfam" id="PF00293">
    <property type="entry name" value="NUDIX"/>
    <property type="match status" value="1"/>
</dbReference>
<dbReference type="PROSITE" id="PS51462">
    <property type="entry name" value="NUDIX"/>
    <property type="match status" value="1"/>
</dbReference>
<reference evidence="19" key="3">
    <citation type="submission" date="2016-11" db="EMBL/GenBank/DDBJ databases">
        <authorList>
            <person name="Jaros S."/>
            <person name="Januszkiewicz K."/>
            <person name="Wedrychowicz H."/>
        </authorList>
    </citation>
    <scope>NUCLEOTIDE SEQUENCE [LARGE SCALE GENOMIC DNA]</scope>
    <source>
        <strain evidence="19">DSM 27989</strain>
    </source>
</reference>
<dbReference type="GO" id="GO:0044715">
    <property type="term" value="F:8-oxo-dGDP phosphatase activity"/>
    <property type="evidence" value="ECO:0007669"/>
    <property type="project" value="TreeGrafter"/>
</dbReference>
<dbReference type="InterPro" id="IPR020084">
    <property type="entry name" value="NUDIX_hydrolase_CS"/>
</dbReference>
<evidence type="ECO:0000256" key="3">
    <source>
        <dbReference type="ARBA" id="ARBA00022457"/>
    </source>
</evidence>
<protein>
    <recommendedName>
        <fullName evidence="13">8-oxo-dGTP diphosphatase</fullName>
        <ecNumber evidence="12">3.6.1.55</ecNumber>
    </recommendedName>
    <alternativeName>
        <fullName evidence="16">7,8-dihydro-8-oxoguanine-triphosphatase</fullName>
    </alternativeName>
    <alternativeName>
        <fullName evidence="15">Mutator protein MutT</fullName>
    </alternativeName>
    <alternativeName>
        <fullName evidence="14">dGTP pyrophosphohydrolase</fullName>
    </alternativeName>
</protein>
<evidence type="ECO:0000256" key="13">
    <source>
        <dbReference type="ARBA" id="ARBA00040794"/>
    </source>
</evidence>
<evidence type="ECO:0000256" key="16">
    <source>
        <dbReference type="ARBA" id="ARBA00042798"/>
    </source>
</evidence>
<dbReference type="RefSeq" id="WP_072929118.1">
    <property type="nucleotide sequence ID" value="NZ_BMFL01000006.1"/>
</dbReference>
<evidence type="ECO:0000256" key="5">
    <source>
        <dbReference type="ARBA" id="ARBA00022723"/>
    </source>
</evidence>
<evidence type="ECO:0000256" key="1">
    <source>
        <dbReference type="ARBA" id="ARBA00001946"/>
    </source>
</evidence>
<dbReference type="GO" id="GO:0006281">
    <property type="term" value="P:DNA repair"/>
    <property type="evidence" value="ECO:0007669"/>
    <property type="project" value="UniProtKB-KW"/>
</dbReference>
<evidence type="ECO:0000313" key="19">
    <source>
        <dbReference type="EMBL" id="SHK52119.1"/>
    </source>
</evidence>
<dbReference type="InterPro" id="IPR015797">
    <property type="entry name" value="NUDIX_hydrolase-like_dom_sf"/>
</dbReference>
<evidence type="ECO:0000256" key="10">
    <source>
        <dbReference type="ARBA" id="ARBA00035861"/>
    </source>
</evidence>
<gene>
    <name evidence="18" type="ORF">GCM10010984_10590</name>
    <name evidence="19" type="ORF">SAMN05443634_101267</name>
</gene>
<dbReference type="GO" id="GO:0044716">
    <property type="term" value="F:8-oxo-GDP phosphatase activity"/>
    <property type="evidence" value="ECO:0007669"/>
    <property type="project" value="TreeGrafter"/>
</dbReference>
<comment type="catalytic activity">
    <reaction evidence="11">
        <text>8-oxo-GTP + H2O = 8-oxo-GMP + diphosphate + H(+)</text>
        <dbReference type="Rhea" id="RHEA:67616"/>
        <dbReference type="ChEBI" id="CHEBI:15377"/>
        <dbReference type="ChEBI" id="CHEBI:15378"/>
        <dbReference type="ChEBI" id="CHEBI:33019"/>
        <dbReference type="ChEBI" id="CHEBI:143553"/>
        <dbReference type="ChEBI" id="CHEBI:145694"/>
    </reaction>
</comment>
<evidence type="ECO:0000256" key="14">
    <source>
        <dbReference type="ARBA" id="ARBA00041592"/>
    </source>
</evidence>
<sequence>MKNLYLANALVTDNEGRMLAVRKNKSIYFQMVGGKIDGAEKPIQALEREFKEEINININLHKVSFLGTYTTNAVNEENTLVNATIFHVHLNSINTIKIDAEIEEIAWITKEDYKDYQFAHLLREFSLPIWLKMKF</sequence>
<dbReference type="PANTHER" id="PTHR47707">
    <property type="entry name" value="8-OXO-DGTP DIPHOSPHATASE"/>
    <property type="match status" value="1"/>
</dbReference>
<keyword evidence="6" id="KW-0227">DNA damage</keyword>
<evidence type="ECO:0000256" key="12">
    <source>
        <dbReference type="ARBA" id="ARBA00038905"/>
    </source>
</evidence>
<reference evidence="21" key="4">
    <citation type="journal article" date="2019" name="Int. J. Syst. Evol. Microbiol.">
        <title>The Global Catalogue of Microorganisms (GCM) 10K type strain sequencing project: providing services to taxonomists for standard genome sequencing and annotation.</title>
        <authorList>
            <consortium name="The Broad Institute Genomics Platform"/>
            <consortium name="The Broad Institute Genome Sequencing Center for Infectious Disease"/>
            <person name="Wu L."/>
            <person name="Ma J."/>
        </authorList>
    </citation>
    <scope>NUCLEOTIDE SEQUENCE [LARGE SCALE GENOMIC DNA]</scope>
    <source>
        <strain evidence="21">CGMCC 1.12707</strain>
    </source>
</reference>
<keyword evidence="9" id="KW-0234">DNA repair</keyword>
<evidence type="ECO:0000256" key="8">
    <source>
        <dbReference type="ARBA" id="ARBA00022842"/>
    </source>
</evidence>
<keyword evidence="3" id="KW-0515">Mutator protein</keyword>
<dbReference type="OrthoDB" id="9787880at2"/>
<evidence type="ECO:0000313" key="18">
    <source>
        <dbReference type="EMBL" id="GGE94914.1"/>
    </source>
</evidence>
<keyword evidence="4" id="KW-0235">DNA replication</keyword>
<comment type="catalytic activity">
    <reaction evidence="10">
        <text>8-oxo-dGTP + H2O = 8-oxo-dGMP + diphosphate + H(+)</text>
        <dbReference type="Rhea" id="RHEA:31575"/>
        <dbReference type="ChEBI" id="CHEBI:15377"/>
        <dbReference type="ChEBI" id="CHEBI:15378"/>
        <dbReference type="ChEBI" id="CHEBI:33019"/>
        <dbReference type="ChEBI" id="CHEBI:63224"/>
        <dbReference type="ChEBI" id="CHEBI:77896"/>
        <dbReference type="EC" id="3.6.1.55"/>
    </reaction>
</comment>
<evidence type="ECO:0000256" key="4">
    <source>
        <dbReference type="ARBA" id="ARBA00022705"/>
    </source>
</evidence>
<dbReference type="EMBL" id="BMFL01000006">
    <property type="protein sequence ID" value="GGE94914.1"/>
    <property type="molecule type" value="Genomic_DNA"/>
</dbReference>